<dbReference type="Proteomes" id="UP000500870">
    <property type="component" value="Chromosome 1"/>
</dbReference>
<name>A0A6H0ZPG4_9HYPH</name>
<proteinExistence type="predicted"/>
<protein>
    <submittedName>
        <fullName evidence="1">Uncharacterized protein</fullName>
    </submittedName>
</protein>
<dbReference type="AlphaFoldDB" id="A0A6H0ZPG4"/>
<organism evidence="1 2">
    <name type="scientific">Agrobacterium pusense</name>
    <dbReference type="NCBI Taxonomy" id="648995"/>
    <lineage>
        <taxon>Bacteria</taxon>
        <taxon>Pseudomonadati</taxon>
        <taxon>Pseudomonadota</taxon>
        <taxon>Alphaproteobacteria</taxon>
        <taxon>Hyphomicrobiales</taxon>
        <taxon>Rhizobiaceae</taxon>
        <taxon>Rhizobium/Agrobacterium group</taxon>
        <taxon>Agrobacterium</taxon>
    </lineage>
</organism>
<evidence type="ECO:0000313" key="2">
    <source>
        <dbReference type="Proteomes" id="UP000500870"/>
    </source>
</evidence>
<evidence type="ECO:0000313" key="1">
    <source>
        <dbReference type="EMBL" id="QIX22103.1"/>
    </source>
</evidence>
<reference evidence="1 2" key="1">
    <citation type="submission" date="2020-04" db="EMBL/GenBank/DDBJ databases">
        <title>FDA dAtabase for Regulatory Grade micrObial Sequences (FDA-ARGOS): Supporting development and validation of Infectious Disease Dx tests.</title>
        <authorList>
            <person name="Sciortino C."/>
            <person name="Tallon L."/>
            <person name="Sadzewicz L."/>
            <person name="Vavikolanu K."/>
            <person name="Mehta A."/>
            <person name="Aluvathingal J."/>
            <person name="Nadendla S."/>
            <person name="Nandy P."/>
            <person name="Geyer C."/>
            <person name="Yan Y."/>
            <person name="Sichtig H."/>
        </authorList>
    </citation>
    <scope>NUCLEOTIDE SEQUENCE [LARGE SCALE GENOMIC DNA]</scope>
    <source>
        <strain evidence="1 2">FDAARGOS_633</strain>
    </source>
</reference>
<dbReference type="RefSeq" id="WP_136882881.1">
    <property type="nucleotide sequence ID" value="NZ_CP050898.1"/>
</dbReference>
<gene>
    <name evidence="1" type="ORF">FOB41_13580</name>
</gene>
<dbReference type="EMBL" id="CP050898">
    <property type="protein sequence ID" value="QIX22103.1"/>
    <property type="molecule type" value="Genomic_DNA"/>
</dbReference>
<sequence length="685" mass="77275">MEIDEPRVGPEEFKFEIAGHRYAYYLTTLLPYYGEAFCCRFRDAWTKAASLTRGTTAIKYFQSARTAFELIAFNGTAKPRSPEGYVLRSFRDKTGSQIEEEKWHAVTVNLSRAILTLGDNSFIESENPESRNKKLEALKAGLKWLHQGGVIPDVPLEGRLETRNHDSSKCMATLAFQNARFSIDGLNASDAYQAFLTMNVDMLEEVRRCLWEDIKDNYEKFKLGKALMSDPTVPDISDVEEALIAISRRRLRAGEGCTALGLTRHQGWVLALKILKRRASGGEPLPENILCFARSMTTHVDAQPYFEATTKTMCAAFHIVLIDVGGNSQPIEDIPFDCFKGKSKRGKIIIRSLRLGKNRAGIKASKKKVQGVIAGTIEEIKLAVHAQEHSDDGTVEEIEFAMPTKDHPDRPSGIVVIDIYKELTASMRSECGPTRDRLWVWRVAWETTVRTSLAAVHYERWHDFLDRISDNRLIGGLAINRQILRTTVANTRGERGEIDWVIQQALMGHSSPGTTFEYLSEKAVRAYLNSQIRNFLNAWQAVGILNIEHAASVLGIASDDLSKAALLGIENGLDFANGQPLDVTLEQDDAEEMEPILVPAAKSFSMSDRAMRCLELARKALRDQFEWMLYTNPERLVRMWVPWLAICEGYSRVLQKSGHRVRFKKICNEIDAKLLAGEMRLPLIW</sequence>
<accession>A0A6H0ZPG4</accession>